<dbReference type="PROSITE" id="PS50994">
    <property type="entry name" value="INTEGRASE"/>
    <property type="match status" value="1"/>
</dbReference>
<dbReference type="AlphaFoldDB" id="A0AAW1HW24"/>
<comment type="caution">
    <text evidence="4">The sequence shown here is derived from an EMBL/GenBank/DDBJ whole genome shotgun (WGS) entry which is preliminary data.</text>
</comment>
<keyword evidence="1" id="KW-0511">Multifunctional enzyme</keyword>
<keyword evidence="4" id="KW-0548">Nucleotidyltransferase</keyword>
<dbReference type="GO" id="GO:0015074">
    <property type="term" value="P:DNA integration"/>
    <property type="evidence" value="ECO:0007669"/>
    <property type="project" value="InterPro"/>
</dbReference>
<keyword evidence="4" id="KW-0808">Transferase</keyword>
<name>A0AAW1HW24_POPJA</name>
<dbReference type="GO" id="GO:0003964">
    <property type="term" value="F:RNA-directed DNA polymerase activity"/>
    <property type="evidence" value="ECO:0007669"/>
    <property type="project" value="UniProtKB-KW"/>
</dbReference>
<dbReference type="InterPro" id="IPR050951">
    <property type="entry name" value="Retrovirus_Pol_polyprotein"/>
</dbReference>
<dbReference type="InterPro" id="IPR043128">
    <property type="entry name" value="Rev_trsase/Diguanyl_cyclase"/>
</dbReference>
<gene>
    <name evidence="4" type="ORF">QE152_g38709</name>
</gene>
<dbReference type="Gene3D" id="3.30.70.270">
    <property type="match status" value="1"/>
</dbReference>
<dbReference type="InterPro" id="IPR043502">
    <property type="entry name" value="DNA/RNA_pol_sf"/>
</dbReference>
<dbReference type="InterPro" id="IPR012337">
    <property type="entry name" value="RNaseH-like_sf"/>
</dbReference>
<evidence type="ECO:0000313" key="5">
    <source>
        <dbReference type="Proteomes" id="UP001458880"/>
    </source>
</evidence>
<dbReference type="PANTHER" id="PTHR37984:SF5">
    <property type="entry name" value="PROTEIN NYNRIN-LIKE"/>
    <property type="match status" value="1"/>
</dbReference>
<dbReference type="SUPFAM" id="SSF56672">
    <property type="entry name" value="DNA/RNA polymerases"/>
    <property type="match status" value="1"/>
</dbReference>
<feature type="domain" description="Integrase catalytic" evidence="3">
    <location>
        <begin position="87"/>
        <end position="291"/>
    </location>
</feature>
<organism evidence="4 5">
    <name type="scientific">Popillia japonica</name>
    <name type="common">Japanese beetle</name>
    <dbReference type="NCBI Taxonomy" id="7064"/>
    <lineage>
        <taxon>Eukaryota</taxon>
        <taxon>Metazoa</taxon>
        <taxon>Ecdysozoa</taxon>
        <taxon>Arthropoda</taxon>
        <taxon>Hexapoda</taxon>
        <taxon>Insecta</taxon>
        <taxon>Pterygota</taxon>
        <taxon>Neoptera</taxon>
        <taxon>Endopterygota</taxon>
        <taxon>Coleoptera</taxon>
        <taxon>Polyphaga</taxon>
        <taxon>Scarabaeiformia</taxon>
        <taxon>Scarabaeidae</taxon>
        <taxon>Rutelinae</taxon>
        <taxon>Popillia</taxon>
    </lineage>
</organism>
<feature type="region of interest" description="Disordered" evidence="2">
    <location>
        <begin position="291"/>
        <end position="340"/>
    </location>
</feature>
<dbReference type="GO" id="GO:0042575">
    <property type="term" value="C:DNA polymerase complex"/>
    <property type="evidence" value="ECO:0007669"/>
    <property type="project" value="UniProtKB-ARBA"/>
</dbReference>
<protein>
    <submittedName>
        <fullName evidence="4">RNase H-like domain found in reverse transcriptase</fullName>
    </submittedName>
</protein>
<evidence type="ECO:0000256" key="1">
    <source>
        <dbReference type="ARBA" id="ARBA00023268"/>
    </source>
</evidence>
<keyword evidence="4" id="KW-0695">RNA-directed DNA polymerase</keyword>
<dbReference type="EMBL" id="JASPKY010000858">
    <property type="protein sequence ID" value="KAK9680930.1"/>
    <property type="molecule type" value="Genomic_DNA"/>
</dbReference>
<feature type="compositionally biased region" description="Polar residues" evidence="2">
    <location>
        <begin position="291"/>
        <end position="312"/>
    </location>
</feature>
<dbReference type="InterPro" id="IPR041577">
    <property type="entry name" value="RT_RNaseH_2"/>
</dbReference>
<dbReference type="InterPro" id="IPR001584">
    <property type="entry name" value="Integrase_cat-core"/>
</dbReference>
<dbReference type="Gene3D" id="3.30.420.10">
    <property type="entry name" value="Ribonuclease H-like superfamily/Ribonuclease H"/>
    <property type="match status" value="1"/>
</dbReference>
<evidence type="ECO:0000259" key="3">
    <source>
        <dbReference type="PROSITE" id="PS50994"/>
    </source>
</evidence>
<evidence type="ECO:0000313" key="4">
    <source>
        <dbReference type="EMBL" id="KAK9680930.1"/>
    </source>
</evidence>
<accession>A0AAW1HW24</accession>
<dbReference type="PANTHER" id="PTHR37984">
    <property type="entry name" value="PROTEIN CBG26694"/>
    <property type="match status" value="1"/>
</dbReference>
<dbReference type="GO" id="GO:0003676">
    <property type="term" value="F:nucleic acid binding"/>
    <property type="evidence" value="ECO:0007669"/>
    <property type="project" value="InterPro"/>
</dbReference>
<dbReference type="Proteomes" id="UP001458880">
    <property type="component" value="Unassembled WGS sequence"/>
</dbReference>
<dbReference type="SUPFAM" id="SSF53098">
    <property type="entry name" value="Ribonuclease H-like"/>
    <property type="match status" value="1"/>
</dbReference>
<evidence type="ECO:0000256" key="2">
    <source>
        <dbReference type="SAM" id="MobiDB-lite"/>
    </source>
</evidence>
<dbReference type="FunFam" id="3.30.70.270:FF:000026">
    <property type="entry name" value="Transposon Ty3-G Gag-Pol polyprotein"/>
    <property type="match status" value="1"/>
</dbReference>
<keyword evidence="5" id="KW-1185">Reference proteome</keyword>
<proteinExistence type="predicted"/>
<reference evidence="4 5" key="1">
    <citation type="journal article" date="2024" name="BMC Genomics">
        <title>De novo assembly and annotation of Popillia japonica's genome with initial clues to its potential as an invasive pest.</title>
        <authorList>
            <person name="Cucini C."/>
            <person name="Boschi S."/>
            <person name="Funari R."/>
            <person name="Cardaioli E."/>
            <person name="Iannotti N."/>
            <person name="Marturano G."/>
            <person name="Paoli F."/>
            <person name="Bruttini M."/>
            <person name="Carapelli A."/>
            <person name="Frati F."/>
            <person name="Nardi F."/>
        </authorList>
    </citation>
    <scope>NUCLEOTIDE SEQUENCE [LARGE SCALE GENOMIC DNA]</scope>
    <source>
        <strain evidence="4">DMR45628</strain>
    </source>
</reference>
<dbReference type="InterPro" id="IPR036397">
    <property type="entry name" value="RNaseH_sf"/>
</dbReference>
<dbReference type="Pfam" id="PF17919">
    <property type="entry name" value="RT_RNaseH_2"/>
    <property type="match status" value="1"/>
</dbReference>
<sequence>MGHIISAEGVAPDESKIKAISEMTRPVNKQDVQRLLGLLTYVSKFIGNFSEKTSPLRAPLRDLLKKDTEFEWHETHERAFEKIKKILTSKPVLQFYNVDAETIVSVDASKSGCGAVLLQKIDFDNEISSHVCMVISEINITKRKWKEFQEHTKADNELQLLKKTIVDGWAKYSNSQQPEPLKSHEIPTLPWNKEFKKFSQEWEFTHVITSPTHSQSNGMAERNVQTAKNLFKKALDDHKDIFMALLMYRNMKVDKNYSPAEILMSQREERNVKCYLDLDSSTENEVQNEQLNATSETSPNQESINRESSVSSEDMEEAFISRGKVTSSGRATKPPQRLDL</sequence>